<protein>
    <submittedName>
        <fullName evidence="2">Uncharacterized protein</fullName>
    </submittedName>
</protein>
<comment type="caution">
    <text evidence="2">The sequence shown here is derived from an EMBL/GenBank/DDBJ whole genome shotgun (WGS) entry which is preliminary data.</text>
</comment>
<organism evidence="2 3">
    <name type="scientific">Entomortierella chlamydospora</name>
    <dbReference type="NCBI Taxonomy" id="101097"/>
    <lineage>
        <taxon>Eukaryota</taxon>
        <taxon>Fungi</taxon>
        <taxon>Fungi incertae sedis</taxon>
        <taxon>Mucoromycota</taxon>
        <taxon>Mortierellomycotina</taxon>
        <taxon>Mortierellomycetes</taxon>
        <taxon>Mortierellales</taxon>
        <taxon>Mortierellaceae</taxon>
        <taxon>Entomortierella</taxon>
    </lineage>
</organism>
<feature type="region of interest" description="Disordered" evidence="1">
    <location>
        <begin position="1"/>
        <end position="186"/>
    </location>
</feature>
<keyword evidence="3" id="KW-1185">Reference proteome</keyword>
<dbReference type="EMBL" id="JAAAID010001450">
    <property type="protein sequence ID" value="KAG0009959.1"/>
    <property type="molecule type" value="Genomic_DNA"/>
</dbReference>
<feature type="compositionally biased region" description="Polar residues" evidence="1">
    <location>
        <begin position="210"/>
        <end position="224"/>
    </location>
</feature>
<evidence type="ECO:0000313" key="3">
    <source>
        <dbReference type="Proteomes" id="UP000703661"/>
    </source>
</evidence>
<gene>
    <name evidence="2" type="ORF">BGZ80_001903</name>
</gene>
<reference evidence="2" key="1">
    <citation type="journal article" date="2020" name="Fungal Divers.">
        <title>Resolving the Mortierellaceae phylogeny through synthesis of multi-gene phylogenetics and phylogenomics.</title>
        <authorList>
            <person name="Vandepol N."/>
            <person name="Liber J."/>
            <person name="Desiro A."/>
            <person name="Na H."/>
            <person name="Kennedy M."/>
            <person name="Barry K."/>
            <person name="Grigoriev I.V."/>
            <person name="Miller A.N."/>
            <person name="O'Donnell K."/>
            <person name="Stajich J.E."/>
            <person name="Bonito G."/>
        </authorList>
    </citation>
    <scope>NUCLEOTIDE SEQUENCE</scope>
    <source>
        <strain evidence="2">NRRL 2769</strain>
    </source>
</reference>
<feature type="region of interest" description="Disordered" evidence="1">
    <location>
        <begin position="203"/>
        <end position="250"/>
    </location>
</feature>
<sequence>MFATRPVDPFHEYTKVLYDPRRNSDEMEQYRQKQQQYQHQRPFEQELGSEQPPQSDSPSRKKRPFHFEPEFIAALDASLQEQPILSRSRPTKKPKHTTVPTPAPVPTPTPDVVASATNANIATTTASTRSRSTSPSLQKPSEGVSIIDLSSGEELASFHLGENEHKRRRESIADSNSSSSESIREVFDSNESILEVLEEHEVQVPKDAQHSTFTGANWNINSMDSYRDTSSDQDVWMSDDEESSKSKKSIPRAELGALIRYEGPKTMTLADGVDALIRQHWGNRHGDVPTISKTQGNELVLYRRPPPTFLSSQDTDDDELQSYVRIEELGDDDDIDNINNTDSHINELEARIMDMDID</sequence>
<feature type="compositionally biased region" description="Low complexity" evidence="1">
    <location>
        <begin position="110"/>
        <end position="134"/>
    </location>
</feature>
<accession>A0A9P6MR26</accession>
<dbReference type="AlphaFoldDB" id="A0A9P6MR26"/>
<evidence type="ECO:0000256" key="1">
    <source>
        <dbReference type="SAM" id="MobiDB-lite"/>
    </source>
</evidence>
<feature type="compositionally biased region" description="Basic and acidic residues" evidence="1">
    <location>
        <begin position="8"/>
        <end position="31"/>
    </location>
</feature>
<proteinExistence type="predicted"/>
<dbReference type="Proteomes" id="UP000703661">
    <property type="component" value="Unassembled WGS sequence"/>
</dbReference>
<name>A0A9P6MR26_9FUNG</name>
<evidence type="ECO:0000313" key="2">
    <source>
        <dbReference type="EMBL" id="KAG0009959.1"/>
    </source>
</evidence>